<evidence type="ECO:0000256" key="1">
    <source>
        <dbReference type="SAM" id="MobiDB-lite"/>
    </source>
</evidence>
<dbReference type="AlphaFoldDB" id="A0A0E0Q0F4"/>
<reference evidence="3" key="1">
    <citation type="submission" date="2013-06" db="EMBL/GenBank/DDBJ databases">
        <authorList>
            <person name="Zhao Q."/>
        </authorList>
    </citation>
    <scope>NUCLEOTIDE SEQUENCE</scope>
    <source>
        <strain evidence="3">cv. W1943</strain>
    </source>
</reference>
<protein>
    <submittedName>
        <fullName evidence="2">Uncharacterized protein</fullName>
    </submittedName>
</protein>
<organism evidence="2 3">
    <name type="scientific">Oryza rufipogon</name>
    <name type="common">Brownbeard rice</name>
    <name type="synonym">Asian wild rice</name>
    <dbReference type="NCBI Taxonomy" id="4529"/>
    <lineage>
        <taxon>Eukaryota</taxon>
        <taxon>Viridiplantae</taxon>
        <taxon>Streptophyta</taxon>
        <taxon>Embryophyta</taxon>
        <taxon>Tracheophyta</taxon>
        <taxon>Spermatophyta</taxon>
        <taxon>Magnoliopsida</taxon>
        <taxon>Liliopsida</taxon>
        <taxon>Poales</taxon>
        <taxon>Poaceae</taxon>
        <taxon>BOP clade</taxon>
        <taxon>Oryzoideae</taxon>
        <taxon>Oryzeae</taxon>
        <taxon>Oryzinae</taxon>
        <taxon>Oryza</taxon>
    </lineage>
</organism>
<evidence type="ECO:0000313" key="2">
    <source>
        <dbReference type="EnsemblPlants" id="ORUFI06G23280.1"/>
    </source>
</evidence>
<name>A0A0E0Q0F4_ORYRU</name>
<feature type="compositionally biased region" description="Polar residues" evidence="1">
    <location>
        <begin position="66"/>
        <end position="76"/>
    </location>
</feature>
<proteinExistence type="predicted"/>
<dbReference type="Gramene" id="ORUFI06G23280.1">
    <property type="protein sequence ID" value="ORUFI06G23280.1"/>
    <property type="gene ID" value="ORUFI06G23280"/>
</dbReference>
<feature type="region of interest" description="Disordered" evidence="1">
    <location>
        <begin position="1"/>
        <end position="80"/>
    </location>
</feature>
<dbReference type="HOGENOM" id="CLU_136433_0_0_1"/>
<dbReference type="OMA" id="HMAKAED"/>
<reference evidence="2" key="2">
    <citation type="submission" date="2015-06" db="UniProtKB">
        <authorList>
            <consortium name="EnsemblPlants"/>
        </authorList>
    </citation>
    <scope>IDENTIFICATION</scope>
</reference>
<sequence length="159" mass="17152">MEHKLSGGKGRMSSARSVASPSAARVGGGSSAPDVEQQKSVAAVGASSPVSSSKHHHMAKAEDGTITVNGDKQQNPAADRNGFVRCMDTAARSEVMNHSLQKYVIHFDGCHPLPMRNPRKRCAWCSLRDIRAACDMNFRSNETTRVNSNGCEHVSNENM</sequence>
<dbReference type="Proteomes" id="UP000008022">
    <property type="component" value="Unassembled WGS sequence"/>
</dbReference>
<feature type="compositionally biased region" description="Low complexity" evidence="1">
    <location>
        <begin position="40"/>
        <end position="52"/>
    </location>
</feature>
<keyword evidence="3" id="KW-1185">Reference proteome</keyword>
<dbReference type="STRING" id="4529.A0A0E0Q0F4"/>
<accession>A0A0E0Q0F4</accession>
<feature type="compositionally biased region" description="Low complexity" evidence="1">
    <location>
        <begin position="13"/>
        <end position="25"/>
    </location>
</feature>
<dbReference type="EnsemblPlants" id="ORUFI06G23280.1">
    <property type="protein sequence ID" value="ORUFI06G23280.1"/>
    <property type="gene ID" value="ORUFI06G23280"/>
</dbReference>
<evidence type="ECO:0000313" key="3">
    <source>
        <dbReference type="Proteomes" id="UP000008022"/>
    </source>
</evidence>